<dbReference type="OrthoDB" id="5417002at2759"/>
<feature type="compositionally biased region" description="Polar residues" evidence="1">
    <location>
        <begin position="279"/>
        <end position="292"/>
    </location>
</feature>
<dbReference type="RefSeq" id="XP_067492626.1">
    <property type="nucleotide sequence ID" value="XM_067634570.1"/>
</dbReference>
<evidence type="ECO:0008006" key="5">
    <source>
        <dbReference type="Google" id="ProtNLM"/>
    </source>
</evidence>
<feature type="compositionally biased region" description="Polar residues" evidence="1">
    <location>
        <begin position="314"/>
        <end position="332"/>
    </location>
</feature>
<keyword evidence="4" id="KW-1185">Reference proteome</keyword>
<feature type="compositionally biased region" description="Low complexity" evidence="1">
    <location>
        <begin position="333"/>
        <end position="344"/>
    </location>
</feature>
<protein>
    <recommendedName>
        <fullName evidence="5">Ecp2 effector protein domain-containing protein</fullName>
    </recommendedName>
</protein>
<dbReference type="GeneID" id="93587640"/>
<proteinExistence type="predicted"/>
<gene>
    <name evidence="3" type="ORF">DFL_005329</name>
</gene>
<keyword evidence="2" id="KW-0732">Signal</keyword>
<dbReference type="Proteomes" id="UP000283090">
    <property type="component" value="Unassembled WGS sequence"/>
</dbReference>
<evidence type="ECO:0000256" key="1">
    <source>
        <dbReference type="SAM" id="MobiDB-lite"/>
    </source>
</evidence>
<sequence length="353" mass="38068">MVKYKILSTILIVAAASAQAVLAADVSGFERRQSSMDDMGDMGDNENRFHQVYEWFDRTGLAGFAPARLSPNATAVEKPGAVGPYKPGAFQAALQSCLDDFVDETQFCITRFGHATEPNPDDKIFRASQGSSAILCCKGGYAAYLFNYRRWGDENHDVRINCYNAALIANETLSSLLNKDTMNPVFQGPEKPIVQIGDNSSSTHMARSYWSEDKSWGIDIYYLEGGTGSNSISGTTNEIYDACPSESPYTWVERGKWADLDKPVEKNPAEGPAKGPVNPTLSTDAMTPEKTATTEGTMATIVKTATKTMTSITGDATIQTLDPTAPGSLQLNSTTSEPTPTDDPNGGLSDGDF</sequence>
<comment type="caution">
    <text evidence="3">The sequence shown here is derived from an EMBL/GenBank/DDBJ whole genome shotgun (WGS) entry which is preliminary data.</text>
</comment>
<dbReference type="AlphaFoldDB" id="A0A437A7H9"/>
<organism evidence="3 4">
    <name type="scientific">Arthrobotrys flagrans</name>
    <name type="common">Nematode-trapping fungus</name>
    <name type="synonym">Trichothecium flagrans</name>
    <dbReference type="NCBI Taxonomy" id="97331"/>
    <lineage>
        <taxon>Eukaryota</taxon>
        <taxon>Fungi</taxon>
        <taxon>Dikarya</taxon>
        <taxon>Ascomycota</taxon>
        <taxon>Pezizomycotina</taxon>
        <taxon>Orbiliomycetes</taxon>
        <taxon>Orbiliales</taxon>
        <taxon>Orbiliaceae</taxon>
        <taxon>Arthrobotrys</taxon>
    </lineage>
</organism>
<evidence type="ECO:0000313" key="3">
    <source>
        <dbReference type="EMBL" id="RVD87082.1"/>
    </source>
</evidence>
<reference evidence="3 4" key="1">
    <citation type="submission" date="2019-01" db="EMBL/GenBank/DDBJ databases">
        <title>Intercellular communication is required for trap formation in the nematode-trapping fungus Duddingtonia flagrans.</title>
        <authorList>
            <person name="Youssar L."/>
            <person name="Wernet V."/>
            <person name="Hensel N."/>
            <person name="Hildebrandt H.-G."/>
            <person name="Fischer R."/>
        </authorList>
    </citation>
    <scope>NUCLEOTIDE SEQUENCE [LARGE SCALE GENOMIC DNA]</scope>
    <source>
        <strain evidence="3 4">CBS H-5679</strain>
    </source>
</reference>
<feature type="signal peptide" evidence="2">
    <location>
        <begin position="1"/>
        <end position="23"/>
    </location>
</feature>
<evidence type="ECO:0000313" key="4">
    <source>
        <dbReference type="Proteomes" id="UP000283090"/>
    </source>
</evidence>
<evidence type="ECO:0000256" key="2">
    <source>
        <dbReference type="SAM" id="SignalP"/>
    </source>
</evidence>
<feature type="region of interest" description="Disordered" evidence="1">
    <location>
        <begin position="314"/>
        <end position="353"/>
    </location>
</feature>
<accession>A0A437A7H9</accession>
<dbReference type="EMBL" id="SAEB01000006">
    <property type="protein sequence ID" value="RVD87082.1"/>
    <property type="molecule type" value="Genomic_DNA"/>
</dbReference>
<feature type="chain" id="PRO_5019434156" description="Ecp2 effector protein domain-containing protein" evidence="2">
    <location>
        <begin position="24"/>
        <end position="353"/>
    </location>
</feature>
<feature type="region of interest" description="Disordered" evidence="1">
    <location>
        <begin position="262"/>
        <end position="292"/>
    </location>
</feature>
<dbReference type="VEuPathDB" id="FungiDB:DFL_005329"/>
<name>A0A437A7H9_ARTFL</name>